<feature type="compositionally biased region" description="Basic and acidic residues" evidence="2">
    <location>
        <begin position="98"/>
        <end position="117"/>
    </location>
</feature>
<protein>
    <recommendedName>
        <fullName evidence="5">BZIP domain-containing protein</fullName>
    </recommendedName>
</protein>
<organism evidence="3 4">
    <name type="scientific">Polytolypa hystricis (strain UAMH7299)</name>
    <dbReference type="NCBI Taxonomy" id="1447883"/>
    <lineage>
        <taxon>Eukaryota</taxon>
        <taxon>Fungi</taxon>
        <taxon>Dikarya</taxon>
        <taxon>Ascomycota</taxon>
        <taxon>Pezizomycotina</taxon>
        <taxon>Eurotiomycetes</taxon>
        <taxon>Eurotiomycetidae</taxon>
        <taxon>Onygenales</taxon>
        <taxon>Onygenales incertae sedis</taxon>
        <taxon>Polytolypa</taxon>
    </lineage>
</organism>
<evidence type="ECO:0008006" key="5">
    <source>
        <dbReference type="Google" id="ProtNLM"/>
    </source>
</evidence>
<comment type="caution">
    <text evidence="3">The sequence shown here is derived from an EMBL/GenBank/DDBJ whole genome shotgun (WGS) entry which is preliminary data.</text>
</comment>
<dbReference type="AlphaFoldDB" id="A0A2B7Y785"/>
<dbReference type="SUPFAM" id="SSF57959">
    <property type="entry name" value="Leucine zipper domain"/>
    <property type="match status" value="1"/>
</dbReference>
<feature type="coiled-coil region" evidence="1">
    <location>
        <begin position="131"/>
        <end position="165"/>
    </location>
</feature>
<evidence type="ECO:0000256" key="2">
    <source>
        <dbReference type="SAM" id="MobiDB-lite"/>
    </source>
</evidence>
<name>A0A2B7Y785_POLH7</name>
<feature type="compositionally biased region" description="Polar residues" evidence="2">
    <location>
        <begin position="497"/>
        <end position="532"/>
    </location>
</feature>
<evidence type="ECO:0000256" key="1">
    <source>
        <dbReference type="SAM" id="Coils"/>
    </source>
</evidence>
<dbReference type="Proteomes" id="UP000224634">
    <property type="component" value="Unassembled WGS sequence"/>
</dbReference>
<keyword evidence="4" id="KW-1185">Reference proteome</keyword>
<feature type="region of interest" description="Disordered" evidence="2">
    <location>
        <begin position="195"/>
        <end position="250"/>
    </location>
</feature>
<feature type="region of interest" description="Disordered" evidence="2">
    <location>
        <begin position="495"/>
        <end position="532"/>
    </location>
</feature>
<dbReference type="STRING" id="1447883.A0A2B7Y785"/>
<dbReference type="CDD" id="cd14688">
    <property type="entry name" value="bZIP_YAP"/>
    <property type="match status" value="1"/>
</dbReference>
<sequence>MAAHRNDMSSAQTADYGLSFISTSYPEIPSIVTHVPESNKTSPRLLYGGVSVCHNADNSYYENRSVRHSMTPPSENKKGSTRRKTKSTSGNGTGSEDETSKKRGRPRLDTQDETAAERRRTQIRLAQRAYRLRKEATISSLNQRVAELEETVEEMSRSFLAFNDEAMNSGLLSSQPELAEQLRRATERFLSLAKDGHPELDRSDNALNLLDSRNSTPDAYHTGQVRSRAGSHYSGGVSDGHSSYDIPNALHEAGPYGRNAGFQEQSQLYLPNVSAPGSYEIGQNQNWMFVDPSPQVSMSLTHAESPNFSLFSQVSRPLSSPYRYTYNFQEATFARRLHRACLQRGLDLLTNPSTDPSKIKHTFRFSLGFATKERIRRCFQMLMQRGIGEPLEFWTSPFFYVGGAGTHYPHKDRDGSPIYPPNLQAPVRALGPMSFHRAEEPSPYTSVEEMIDDIGFTGEWFDCNDVEGYLLEKGIDLNNLSLFVPIPPAAVGWEHQASPSPTLHTTDSGTDSEGSAISMTVQSSSASTNSPSKLGSELSILNHSVYTPYYGLFKRHSLADKPYSTNPQSPSLATNLAPTASSRFPSFTLDIQRFVNELVHLSRCLGRAPGFRQCDVDTALRASVYAVY</sequence>
<reference evidence="3 4" key="1">
    <citation type="submission" date="2017-10" db="EMBL/GenBank/DDBJ databases">
        <title>Comparative genomics in systemic dimorphic fungi from Ajellomycetaceae.</title>
        <authorList>
            <person name="Munoz J.F."/>
            <person name="Mcewen J.G."/>
            <person name="Clay O.K."/>
            <person name="Cuomo C.A."/>
        </authorList>
    </citation>
    <scope>NUCLEOTIDE SEQUENCE [LARGE SCALE GENOMIC DNA]</scope>
    <source>
        <strain evidence="3 4">UAMH7299</strain>
    </source>
</reference>
<feature type="region of interest" description="Disordered" evidence="2">
    <location>
        <begin position="61"/>
        <end position="117"/>
    </location>
</feature>
<dbReference type="PANTHER" id="PTHR40618">
    <property type="entry name" value="B-ZIP TRANSCRIPTION FACTOR (EUROFUNG)-RELATED"/>
    <property type="match status" value="1"/>
</dbReference>
<dbReference type="GO" id="GO:0003700">
    <property type="term" value="F:DNA-binding transcription factor activity"/>
    <property type="evidence" value="ECO:0007669"/>
    <property type="project" value="InterPro"/>
</dbReference>
<dbReference type="EMBL" id="PDNA01000069">
    <property type="protein sequence ID" value="PGH16921.1"/>
    <property type="molecule type" value="Genomic_DNA"/>
</dbReference>
<evidence type="ECO:0000313" key="4">
    <source>
        <dbReference type="Proteomes" id="UP000224634"/>
    </source>
</evidence>
<feature type="compositionally biased region" description="Basic and acidic residues" evidence="2">
    <location>
        <begin position="195"/>
        <end position="204"/>
    </location>
</feature>
<keyword evidence="1" id="KW-0175">Coiled coil</keyword>
<dbReference type="Gene3D" id="1.20.5.170">
    <property type="match status" value="1"/>
</dbReference>
<evidence type="ECO:0000313" key="3">
    <source>
        <dbReference type="EMBL" id="PGH16921.1"/>
    </source>
</evidence>
<dbReference type="OrthoDB" id="545169at2759"/>
<proteinExistence type="predicted"/>
<dbReference type="PANTHER" id="PTHR40618:SF1">
    <property type="entry name" value="B-ZIP TRANSCRIPTION FACTOR (EUROFUNG)"/>
    <property type="match status" value="1"/>
</dbReference>
<dbReference type="InterPro" id="IPR046347">
    <property type="entry name" value="bZIP_sf"/>
</dbReference>
<gene>
    <name evidence="3" type="ORF">AJ80_04989</name>
</gene>
<accession>A0A2B7Y785</accession>